<feature type="compositionally biased region" description="Basic and acidic residues" evidence="1">
    <location>
        <begin position="44"/>
        <end position="53"/>
    </location>
</feature>
<feature type="region of interest" description="Disordered" evidence="1">
    <location>
        <begin position="44"/>
        <end position="81"/>
    </location>
</feature>
<evidence type="ECO:0000313" key="2">
    <source>
        <dbReference type="EMBL" id="JAD94250.1"/>
    </source>
</evidence>
<dbReference type="AlphaFoldDB" id="A0A0A9E8M9"/>
<evidence type="ECO:0000256" key="1">
    <source>
        <dbReference type="SAM" id="MobiDB-lite"/>
    </source>
</evidence>
<reference evidence="2" key="2">
    <citation type="journal article" date="2015" name="Data Brief">
        <title>Shoot transcriptome of the giant reed, Arundo donax.</title>
        <authorList>
            <person name="Barrero R.A."/>
            <person name="Guerrero F.D."/>
            <person name="Moolhuijzen P."/>
            <person name="Goolsby J.A."/>
            <person name="Tidwell J."/>
            <person name="Bellgard S.E."/>
            <person name="Bellgard M.I."/>
        </authorList>
    </citation>
    <scope>NUCLEOTIDE SEQUENCE</scope>
    <source>
        <tissue evidence="2">Shoot tissue taken approximately 20 cm above the soil surface</tissue>
    </source>
</reference>
<protein>
    <submittedName>
        <fullName evidence="2">Uncharacterized protein</fullName>
    </submittedName>
</protein>
<reference evidence="2" key="1">
    <citation type="submission" date="2014-09" db="EMBL/GenBank/DDBJ databases">
        <authorList>
            <person name="Magalhaes I.L.F."/>
            <person name="Oliveira U."/>
            <person name="Santos F.R."/>
            <person name="Vidigal T.H.D.A."/>
            <person name="Brescovit A.D."/>
            <person name="Santos A.J."/>
        </authorList>
    </citation>
    <scope>NUCLEOTIDE SEQUENCE</scope>
    <source>
        <tissue evidence="2">Shoot tissue taken approximately 20 cm above the soil surface</tissue>
    </source>
</reference>
<dbReference type="EMBL" id="GBRH01203645">
    <property type="protein sequence ID" value="JAD94250.1"/>
    <property type="molecule type" value="Transcribed_RNA"/>
</dbReference>
<organism evidence="2">
    <name type="scientific">Arundo donax</name>
    <name type="common">Giant reed</name>
    <name type="synonym">Donax arundinaceus</name>
    <dbReference type="NCBI Taxonomy" id="35708"/>
    <lineage>
        <taxon>Eukaryota</taxon>
        <taxon>Viridiplantae</taxon>
        <taxon>Streptophyta</taxon>
        <taxon>Embryophyta</taxon>
        <taxon>Tracheophyta</taxon>
        <taxon>Spermatophyta</taxon>
        <taxon>Magnoliopsida</taxon>
        <taxon>Liliopsida</taxon>
        <taxon>Poales</taxon>
        <taxon>Poaceae</taxon>
        <taxon>PACMAD clade</taxon>
        <taxon>Arundinoideae</taxon>
        <taxon>Arundineae</taxon>
        <taxon>Arundo</taxon>
    </lineage>
</organism>
<name>A0A0A9E8M9_ARUDO</name>
<sequence>MAKPDAPAASLESSWPAYAPPLFACGMSHRCTWTPVTSLLDRRRGASWHERPRSNPCGISSAARGVDMTSPPSARAAARHC</sequence>
<proteinExistence type="predicted"/>
<accession>A0A0A9E8M9</accession>